<evidence type="ECO:0000256" key="5">
    <source>
        <dbReference type="RuleBase" id="RU363032"/>
    </source>
</evidence>
<evidence type="ECO:0000259" key="6">
    <source>
        <dbReference type="PROSITE" id="PS50928"/>
    </source>
</evidence>
<protein>
    <submittedName>
        <fullName evidence="7">2-aminoethylphosphonate ABC transporter permease subunit</fullName>
    </submittedName>
</protein>
<dbReference type="Gene3D" id="1.10.3720.10">
    <property type="entry name" value="MetI-like"/>
    <property type="match status" value="2"/>
</dbReference>
<gene>
    <name evidence="7" type="ORF">GCM10023338_15970</name>
</gene>
<feature type="transmembrane region" description="Helical" evidence="5">
    <location>
        <begin position="208"/>
        <end position="232"/>
    </location>
</feature>
<keyword evidence="5" id="KW-0813">Transport</keyword>
<feature type="transmembrane region" description="Helical" evidence="5">
    <location>
        <begin position="87"/>
        <end position="109"/>
    </location>
</feature>
<dbReference type="NCBIfam" id="TIGR03262">
    <property type="entry name" value="PhnU2"/>
    <property type="match status" value="1"/>
</dbReference>
<dbReference type="RefSeq" id="WP_245831221.1">
    <property type="nucleotide sequence ID" value="NZ_BAABKE010000005.1"/>
</dbReference>
<evidence type="ECO:0000256" key="3">
    <source>
        <dbReference type="ARBA" id="ARBA00022989"/>
    </source>
</evidence>
<evidence type="ECO:0000256" key="2">
    <source>
        <dbReference type="ARBA" id="ARBA00022692"/>
    </source>
</evidence>
<dbReference type="SUPFAM" id="SSF161098">
    <property type="entry name" value="MetI-like"/>
    <property type="match status" value="2"/>
</dbReference>
<reference evidence="8" key="1">
    <citation type="journal article" date="2019" name="Int. J. Syst. Evol. Microbiol.">
        <title>The Global Catalogue of Microorganisms (GCM) 10K type strain sequencing project: providing services to taxonomists for standard genome sequencing and annotation.</title>
        <authorList>
            <consortium name="The Broad Institute Genomics Platform"/>
            <consortium name="The Broad Institute Genome Sequencing Center for Infectious Disease"/>
            <person name="Wu L."/>
            <person name="Ma J."/>
        </authorList>
    </citation>
    <scope>NUCLEOTIDE SEQUENCE [LARGE SCALE GENOMIC DNA]</scope>
    <source>
        <strain evidence="8">JCM 18424</strain>
    </source>
</reference>
<dbReference type="CDD" id="cd06261">
    <property type="entry name" value="TM_PBP2"/>
    <property type="match status" value="2"/>
</dbReference>
<dbReference type="InterPro" id="IPR000515">
    <property type="entry name" value="MetI-like"/>
</dbReference>
<evidence type="ECO:0000313" key="7">
    <source>
        <dbReference type="EMBL" id="GAA5100842.1"/>
    </source>
</evidence>
<comment type="caution">
    <text evidence="7">The sequence shown here is derived from an EMBL/GenBank/DDBJ whole genome shotgun (WGS) entry which is preliminary data.</text>
</comment>
<feature type="transmembrane region" description="Helical" evidence="5">
    <location>
        <begin position="400"/>
        <end position="422"/>
    </location>
</feature>
<feature type="transmembrane region" description="Helical" evidence="5">
    <location>
        <begin position="315"/>
        <end position="340"/>
    </location>
</feature>
<dbReference type="PROSITE" id="PS50928">
    <property type="entry name" value="ABC_TM1"/>
    <property type="match status" value="2"/>
</dbReference>
<keyword evidence="2 5" id="KW-0812">Transmembrane</keyword>
<name>A0ABP9MRX5_9GAMM</name>
<comment type="similarity">
    <text evidence="5">Belongs to the binding-protein-dependent transport system permease family.</text>
</comment>
<accession>A0ABP9MRX5</accession>
<feature type="transmembrane region" description="Helical" evidence="5">
    <location>
        <begin position="538"/>
        <end position="562"/>
    </location>
</feature>
<comment type="subcellular location">
    <subcellularLocation>
        <location evidence="1 5">Cell membrane</location>
        <topology evidence="1 5">Multi-pass membrane protein</topology>
    </subcellularLocation>
</comment>
<feature type="transmembrane region" description="Helical" evidence="5">
    <location>
        <begin position="163"/>
        <end position="188"/>
    </location>
</feature>
<feature type="domain" description="ABC transmembrane type-1" evidence="6">
    <location>
        <begin position="364"/>
        <end position="559"/>
    </location>
</feature>
<organism evidence="7 8">
    <name type="scientific">Wohlfahrtiimonas larvae</name>
    <dbReference type="NCBI Taxonomy" id="1157986"/>
    <lineage>
        <taxon>Bacteria</taxon>
        <taxon>Pseudomonadati</taxon>
        <taxon>Pseudomonadota</taxon>
        <taxon>Gammaproteobacteria</taxon>
        <taxon>Cardiobacteriales</taxon>
        <taxon>Ignatzschineriaceae</taxon>
        <taxon>Wohlfahrtiimonas</taxon>
    </lineage>
</organism>
<dbReference type="InterPro" id="IPR017664">
    <property type="entry name" value="AminoethylPonate_ABC_perm-1"/>
</dbReference>
<keyword evidence="3 5" id="KW-1133">Transmembrane helix</keyword>
<dbReference type="Proteomes" id="UP001500631">
    <property type="component" value="Unassembled WGS sequence"/>
</dbReference>
<evidence type="ECO:0000256" key="1">
    <source>
        <dbReference type="ARBA" id="ARBA00004651"/>
    </source>
</evidence>
<keyword evidence="8" id="KW-1185">Reference proteome</keyword>
<evidence type="ECO:0000256" key="4">
    <source>
        <dbReference type="ARBA" id="ARBA00023136"/>
    </source>
</evidence>
<feature type="transmembrane region" description="Helical" evidence="5">
    <location>
        <begin position="121"/>
        <end position="143"/>
    </location>
</feature>
<dbReference type="Pfam" id="PF00528">
    <property type="entry name" value="BPD_transp_1"/>
    <property type="match status" value="2"/>
</dbReference>
<feature type="transmembrane region" description="Helical" evidence="5">
    <location>
        <begin position="499"/>
        <end position="518"/>
    </location>
</feature>
<sequence length="576" mass="63595">MSSSTLQAKSATQMIQPKSTAWPIEKIIIGTVLITSLIFFVLFLIAPLSAILSQLFVNNTLSEHSGISALFEYLKSPSILRSLWNSIWVSIVVTIIVIPLAFTFAYALTRSCLRFKGIYRSIALLPLLAPSLLSAISIIYWFGNQGAAKGFWNALGFDSIYGAPGIILAEIFAIFPHVLMILVTALTLADQRLYEAADTLGTSKFRKFITITLPSVKYGLVSAGMVSFTLVITDFGIPKIVGGNFDVLATDLFRMIIGQQNFQQGAAVALLLLIPALLTFTVEHHVRKKQISTLSARSVRFSPKKNMKFDLAMNAYVIVISCLMLAMLLMAVYASFVSFWPYNLKLSLLNYESALFGSGLGKTLLNSLTLALGTTIIGTALVFLNGYMLEKTKGFSKIKLAIRLMATLPVAIPGLVLGLGYIFFFNSPSNPFNFLYHSMLILILCTVVHFYTTSHMTMTSTLKSIDWEFEAVSQSLKVPFYKTMWRVTLPISLPTLLDISRYFFINAMTTISAVIFLYSPETELAAVAILNLDDAGDVGGATAMAVMITGVSLVVISIYYFIELWIKRSTHRWANH</sequence>
<evidence type="ECO:0000313" key="8">
    <source>
        <dbReference type="Proteomes" id="UP001500631"/>
    </source>
</evidence>
<keyword evidence="4 5" id="KW-0472">Membrane</keyword>
<dbReference type="InterPro" id="IPR035906">
    <property type="entry name" value="MetI-like_sf"/>
</dbReference>
<feature type="transmembrane region" description="Helical" evidence="5">
    <location>
        <begin position="368"/>
        <end position="388"/>
    </location>
</feature>
<feature type="transmembrane region" description="Helical" evidence="5">
    <location>
        <begin position="262"/>
        <end position="282"/>
    </location>
</feature>
<dbReference type="EMBL" id="BAABKE010000005">
    <property type="protein sequence ID" value="GAA5100842.1"/>
    <property type="molecule type" value="Genomic_DNA"/>
</dbReference>
<feature type="domain" description="ABC transmembrane type-1" evidence="6">
    <location>
        <begin position="83"/>
        <end position="283"/>
    </location>
</feature>
<proteinExistence type="inferred from homology"/>
<feature type="transmembrane region" description="Helical" evidence="5">
    <location>
        <begin position="434"/>
        <end position="453"/>
    </location>
</feature>
<feature type="transmembrane region" description="Helical" evidence="5">
    <location>
        <begin position="27"/>
        <end position="52"/>
    </location>
</feature>
<dbReference type="PANTHER" id="PTHR43496:SF1">
    <property type="entry name" value="POLYGALACTURONAN_RHAMNOGALACTURONAN TRANSPORT SYSTEM PERMEASE PROTEIN YTEP"/>
    <property type="match status" value="1"/>
</dbReference>
<dbReference type="PANTHER" id="PTHR43496">
    <property type="entry name" value="PROTEIN LPLB"/>
    <property type="match status" value="1"/>
</dbReference>